<organism evidence="1 2">
    <name type="scientific">Mesorhizobium salmacidum</name>
    <dbReference type="NCBI Taxonomy" id="3015171"/>
    <lineage>
        <taxon>Bacteria</taxon>
        <taxon>Pseudomonadati</taxon>
        <taxon>Pseudomonadota</taxon>
        <taxon>Alphaproteobacteria</taxon>
        <taxon>Hyphomicrobiales</taxon>
        <taxon>Phyllobacteriaceae</taxon>
        <taxon>Mesorhizobium</taxon>
    </lineage>
</organism>
<proteinExistence type="predicted"/>
<accession>A0ABU8L5L1</accession>
<sequence>MQNVTLITEAQLKKIASDSRGLRTAATILKEETASAATKSSFDAFLSHSFADAEIVLGVKRLFEKMGMSAYVDWIEDQHLDRSKVTADTADLLRTRMKQSKSLVYVHSNNSPASKWMPWELGYFDASKGAVAVLPVAKSDSETFSGQEFLGLYPYIDSLSPSMLFINKGKAPRSRLGKVDATTTIRSAKSWLQDVAGVRS</sequence>
<dbReference type="SUPFAM" id="SSF52200">
    <property type="entry name" value="Toll/Interleukin receptor TIR domain"/>
    <property type="match status" value="1"/>
</dbReference>
<dbReference type="RefSeq" id="WP_337109269.1">
    <property type="nucleotide sequence ID" value="NZ_JAPYKS010000042.1"/>
</dbReference>
<evidence type="ECO:0000313" key="2">
    <source>
        <dbReference type="Proteomes" id="UP001387293"/>
    </source>
</evidence>
<dbReference type="InterPro" id="IPR035897">
    <property type="entry name" value="Toll_tir_struct_dom_sf"/>
</dbReference>
<dbReference type="Gene3D" id="3.40.50.10140">
    <property type="entry name" value="Toll/interleukin-1 receptor homology (TIR) domain"/>
    <property type="match status" value="1"/>
</dbReference>
<dbReference type="Proteomes" id="UP001387293">
    <property type="component" value="Unassembled WGS sequence"/>
</dbReference>
<keyword evidence="2" id="KW-1185">Reference proteome</keyword>
<evidence type="ECO:0000313" key="1">
    <source>
        <dbReference type="EMBL" id="MEI9412922.1"/>
    </source>
</evidence>
<dbReference type="EMBL" id="JAPYKS010000042">
    <property type="protein sequence ID" value="MEI9412922.1"/>
    <property type="molecule type" value="Genomic_DNA"/>
</dbReference>
<protein>
    <recommendedName>
        <fullName evidence="3">TIR domain-containing protein</fullName>
    </recommendedName>
</protein>
<gene>
    <name evidence="1" type="ORF">O7A60_29870</name>
</gene>
<evidence type="ECO:0008006" key="3">
    <source>
        <dbReference type="Google" id="ProtNLM"/>
    </source>
</evidence>
<name>A0ABU8L5L1_9HYPH</name>
<comment type="caution">
    <text evidence="1">The sequence shown here is derived from an EMBL/GenBank/DDBJ whole genome shotgun (WGS) entry which is preliminary data.</text>
</comment>
<reference evidence="1 2" key="1">
    <citation type="submission" date="2022-12" db="EMBL/GenBank/DDBJ databases">
        <authorList>
            <person name="Muema E."/>
        </authorList>
    </citation>
    <scope>NUCLEOTIDE SEQUENCE [LARGE SCALE GENOMIC DNA]</scope>
    <source>
        <strain evidence="2">1326</strain>
    </source>
</reference>